<evidence type="ECO:0000313" key="2">
    <source>
        <dbReference type="EMBL" id="MFC4199629.1"/>
    </source>
</evidence>
<dbReference type="EMBL" id="JBHSBV010000001">
    <property type="protein sequence ID" value="MFC4199629.1"/>
    <property type="molecule type" value="Genomic_DNA"/>
</dbReference>
<dbReference type="InterPro" id="IPR008778">
    <property type="entry name" value="Pirin_C_dom"/>
</dbReference>
<feature type="domain" description="Pirin C-terminal" evidence="1">
    <location>
        <begin position="1"/>
        <end position="77"/>
    </location>
</feature>
<dbReference type="SUPFAM" id="SSF51182">
    <property type="entry name" value="RmlC-like cupins"/>
    <property type="match status" value="1"/>
</dbReference>
<dbReference type="Proteomes" id="UP001595848">
    <property type="component" value="Unassembled WGS sequence"/>
</dbReference>
<protein>
    <submittedName>
        <fullName evidence="2">Pirin-like C-terminal cupin domain-containing protein</fullName>
    </submittedName>
</protein>
<keyword evidence="3" id="KW-1185">Reference proteome</keyword>
<comment type="caution">
    <text evidence="2">The sequence shown here is derived from an EMBL/GenBank/DDBJ whole genome shotgun (WGS) entry which is preliminary data.</text>
</comment>
<name>A0ABV8NUZ8_9BURK</name>
<dbReference type="Pfam" id="PF05726">
    <property type="entry name" value="Pirin_C"/>
    <property type="match status" value="1"/>
</dbReference>
<evidence type="ECO:0000259" key="1">
    <source>
        <dbReference type="Pfam" id="PF05726"/>
    </source>
</evidence>
<dbReference type="InterPro" id="IPR011051">
    <property type="entry name" value="RmlC_Cupin_sf"/>
</dbReference>
<organism evidence="2 3">
    <name type="scientific">Candidimonas humi</name>
    <dbReference type="NCBI Taxonomy" id="683355"/>
    <lineage>
        <taxon>Bacteria</taxon>
        <taxon>Pseudomonadati</taxon>
        <taxon>Pseudomonadota</taxon>
        <taxon>Betaproteobacteria</taxon>
        <taxon>Burkholderiales</taxon>
        <taxon>Alcaligenaceae</taxon>
        <taxon>Candidimonas</taxon>
    </lineage>
</organism>
<proteinExistence type="predicted"/>
<gene>
    <name evidence="2" type="ORF">ACFOY1_01565</name>
</gene>
<sequence length="84" mass="8859">MQGQIEVGGTRLSRGELGVLSNGSQVQIVASDGEVAELALLGGQPARGDILFSGPFVMDTPERLARAKRDFATGRMGRLEGVPY</sequence>
<dbReference type="RefSeq" id="WP_376810920.1">
    <property type="nucleotide sequence ID" value="NZ_JAHTBN010000001.1"/>
</dbReference>
<reference evidence="3" key="1">
    <citation type="journal article" date="2019" name="Int. J. Syst. Evol. Microbiol.">
        <title>The Global Catalogue of Microorganisms (GCM) 10K type strain sequencing project: providing services to taxonomists for standard genome sequencing and annotation.</title>
        <authorList>
            <consortium name="The Broad Institute Genomics Platform"/>
            <consortium name="The Broad Institute Genome Sequencing Center for Infectious Disease"/>
            <person name="Wu L."/>
            <person name="Ma J."/>
        </authorList>
    </citation>
    <scope>NUCLEOTIDE SEQUENCE [LARGE SCALE GENOMIC DNA]</scope>
    <source>
        <strain evidence="3">LMG 24813</strain>
    </source>
</reference>
<evidence type="ECO:0000313" key="3">
    <source>
        <dbReference type="Proteomes" id="UP001595848"/>
    </source>
</evidence>
<accession>A0ABV8NUZ8</accession>